<evidence type="ECO:0000313" key="3">
    <source>
        <dbReference type="Proteomes" id="UP000654123"/>
    </source>
</evidence>
<organism evidence="2 3">
    <name type="scientific">Streptomyces roseolilacinus</name>
    <dbReference type="NCBI Taxonomy" id="66904"/>
    <lineage>
        <taxon>Bacteria</taxon>
        <taxon>Bacillati</taxon>
        <taxon>Actinomycetota</taxon>
        <taxon>Actinomycetes</taxon>
        <taxon>Kitasatosporales</taxon>
        <taxon>Streptomycetaceae</taxon>
        <taxon>Streptomyces</taxon>
    </lineage>
</organism>
<keyword evidence="3" id="KW-1185">Reference proteome</keyword>
<comment type="caution">
    <text evidence="2">The sequence shown here is derived from an EMBL/GenBank/DDBJ whole genome shotgun (WGS) entry which is preliminary data.</text>
</comment>
<proteinExistence type="predicted"/>
<reference evidence="2" key="1">
    <citation type="journal article" date="2014" name="Int. J. Syst. Evol. Microbiol.">
        <title>Complete genome sequence of Corynebacterium casei LMG S-19264T (=DSM 44701T), isolated from a smear-ripened cheese.</title>
        <authorList>
            <consortium name="US DOE Joint Genome Institute (JGI-PGF)"/>
            <person name="Walter F."/>
            <person name="Albersmeier A."/>
            <person name="Kalinowski J."/>
            <person name="Ruckert C."/>
        </authorList>
    </citation>
    <scope>NUCLEOTIDE SEQUENCE</scope>
    <source>
        <strain evidence="2">JCM 4335</strain>
    </source>
</reference>
<dbReference type="RefSeq" id="WP_229840775.1">
    <property type="nucleotide sequence ID" value="NZ_BMSV01000012.1"/>
</dbReference>
<evidence type="ECO:0000256" key="1">
    <source>
        <dbReference type="SAM" id="MobiDB-lite"/>
    </source>
</evidence>
<feature type="region of interest" description="Disordered" evidence="1">
    <location>
        <begin position="46"/>
        <end position="74"/>
    </location>
</feature>
<name>A0A918B4R5_9ACTN</name>
<dbReference type="Proteomes" id="UP000654123">
    <property type="component" value="Unassembled WGS sequence"/>
</dbReference>
<sequence length="74" mass="7913">MLPRRAAVAVAAVPLPRRTVRRGGRGRCATRVTDVRPGTVALSGRRFATGETGEEEYRRRPPVLGGRFGADPAG</sequence>
<protein>
    <submittedName>
        <fullName evidence="2">Uncharacterized protein</fullName>
    </submittedName>
</protein>
<reference evidence="2" key="2">
    <citation type="submission" date="2020-09" db="EMBL/GenBank/DDBJ databases">
        <authorList>
            <person name="Sun Q."/>
            <person name="Ohkuma M."/>
        </authorList>
    </citation>
    <scope>NUCLEOTIDE SEQUENCE</scope>
    <source>
        <strain evidence="2">JCM 4335</strain>
    </source>
</reference>
<accession>A0A918B4R5</accession>
<dbReference type="EMBL" id="BMSV01000012">
    <property type="protein sequence ID" value="GGQ27665.1"/>
    <property type="molecule type" value="Genomic_DNA"/>
</dbReference>
<dbReference type="AlphaFoldDB" id="A0A918B4R5"/>
<gene>
    <name evidence="2" type="ORF">GCM10010249_53120</name>
</gene>
<evidence type="ECO:0000313" key="2">
    <source>
        <dbReference type="EMBL" id="GGQ27665.1"/>
    </source>
</evidence>